<dbReference type="EMBL" id="JALAZD010000004">
    <property type="protein sequence ID" value="MCI0129111.1"/>
    <property type="molecule type" value="Genomic_DNA"/>
</dbReference>
<gene>
    <name evidence="1" type="ORF">ML536_19945</name>
</gene>
<reference evidence="1" key="1">
    <citation type="submission" date="2022-03" db="EMBL/GenBank/DDBJ databases">
        <title>The complete genome sequence of a Methyloterrigena soli.</title>
        <authorList>
            <person name="Zi Z."/>
        </authorList>
    </citation>
    <scope>NUCLEOTIDE SEQUENCE</scope>
    <source>
        <strain evidence="1">M48</strain>
    </source>
</reference>
<comment type="caution">
    <text evidence="1">The sequence shown here is derived from an EMBL/GenBank/DDBJ whole genome shotgun (WGS) entry which is preliminary data.</text>
</comment>
<dbReference type="Proteomes" id="UP001156140">
    <property type="component" value="Unassembled WGS sequence"/>
</dbReference>
<proteinExistence type="predicted"/>
<protein>
    <submittedName>
        <fullName evidence="1">Uncharacterized protein</fullName>
    </submittedName>
</protein>
<keyword evidence="2" id="KW-1185">Reference proteome</keyword>
<dbReference type="RefSeq" id="WP_281737077.1">
    <property type="nucleotide sequence ID" value="NZ_JAKETQ010000004.1"/>
</dbReference>
<accession>A0AA41QT07</accession>
<evidence type="ECO:0000313" key="1">
    <source>
        <dbReference type="EMBL" id="MCI0129111.1"/>
    </source>
</evidence>
<sequence>MTALTQGRNTPRVSGDIKRLGVATGVTIFEGAIVMRTATGFGTKGQTALNLVGVGMAMNRAIGGASDGAEPIDVRVGIFRFANSAAADAITIADIGKPAYAVDDQTVAKTNGTNTRSIAGFIYDVDDLGVLVAFDEAAVRSFIAGTAA</sequence>
<evidence type="ECO:0000313" key="2">
    <source>
        <dbReference type="Proteomes" id="UP001156140"/>
    </source>
</evidence>
<organism evidence="1 2">
    <name type="scientific">Paradevosia shaoguanensis</name>
    <dbReference type="NCBI Taxonomy" id="1335043"/>
    <lineage>
        <taxon>Bacteria</taxon>
        <taxon>Pseudomonadati</taxon>
        <taxon>Pseudomonadota</taxon>
        <taxon>Alphaproteobacteria</taxon>
        <taxon>Hyphomicrobiales</taxon>
        <taxon>Devosiaceae</taxon>
        <taxon>Paradevosia</taxon>
    </lineage>
</organism>
<dbReference type="AlphaFoldDB" id="A0AA41QT07"/>
<name>A0AA41QT07_9HYPH</name>